<feature type="transmembrane region" description="Helical" evidence="1">
    <location>
        <begin position="440"/>
        <end position="458"/>
    </location>
</feature>
<feature type="transmembrane region" description="Helical" evidence="1">
    <location>
        <begin position="99"/>
        <end position="120"/>
    </location>
</feature>
<dbReference type="EMBL" id="CACRUA010000029">
    <property type="protein sequence ID" value="VYU55794.1"/>
    <property type="molecule type" value="Genomic_DNA"/>
</dbReference>
<feature type="transmembrane region" description="Helical" evidence="1">
    <location>
        <begin position="12"/>
        <end position="37"/>
    </location>
</feature>
<feature type="transmembrane region" description="Helical" evidence="1">
    <location>
        <begin position="381"/>
        <end position="400"/>
    </location>
</feature>
<dbReference type="AlphaFoldDB" id="A0A6N3FUR6"/>
<feature type="transmembrane region" description="Helical" evidence="1">
    <location>
        <begin position="185"/>
        <end position="208"/>
    </location>
</feature>
<dbReference type="RefSeq" id="WP_156684747.1">
    <property type="nucleotide sequence ID" value="NZ_CACRUA010000029.1"/>
</dbReference>
<feature type="transmembrane region" description="Helical" evidence="1">
    <location>
        <begin position="159"/>
        <end position="179"/>
    </location>
</feature>
<feature type="transmembrane region" description="Helical" evidence="1">
    <location>
        <begin position="126"/>
        <end position="147"/>
    </location>
</feature>
<evidence type="ECO:0008006" key="3">
    <source>
        <dbReference type="Google" id="ProtNLM"/>
    </source>
</evidence>
<evidence type="ECO:0000313" key="2">
    <source>
        <dbReference type="EMBL" id="VYU55794.1"/>
    </source>
</evidence>
<name>A0A6N3FUR6_CLOSY</name>
<feature type="transmembrane region" description="Helical" evidence="1">
    <location>
        <begin position="470"/>
        <end position="490"/>
    </location>
</feature>
<proteinExistence type="predicted"/>
<feature type="transmembrane region" description="Helical" evidence="1">
    <location>
        <begin position="57"/>
        <end position="78"/>
    </location>
</feature>
<feature type="transmembrane region" description="Helical" evidence="1">
    <location>
        <begin position="310"/>
        <end position="331"/>
    </location>
</feature>
<evidence type="ECO:0000256" key="1">
    <source>
        <dbReference type="SAM" id="Phobius"/>
    </source>
</evidence>
<accession>A0A6N3FUR6</accession>
<feature type="transmembrane region" description="Helical" evidence="1">
    <location>
        <begin position="343"/>
        <end position="361"/>
    </location>
</feature>
<protein>
    <recommendedName>
        <fullName evidence="3">Membrane protein involved in the export of O-antigen and teichoic acid</fullName>
    </recommendedName>
</protein>
<organism evidence="2">
    <name type="scientific">Clostridium symbiosum</name>
    <name type="common">Bacteroides symbiosus</name>
    <dbReference type="NCBI Taxonomy" id="1512"/>
    <lineage>
        <taxon>Bacteria</taxon>
        <taxon>Bacillati</taxon>
        <taxon>Bacillota</taxon>
        <taxon>Clostridia</taxon>
        <taxon>Lachnospirales</taxon>
        <taxon>Lachnospiraceae</taxon>
        <taxon>Otoolea</taxon>
    </lineage>
</organism>
<keyword evidence="1" id="KW-0472">Membrane</keyword>
<sequence length="507" mass="56367">MGKRYNRNSFSLLNAISAMCLTITNGLLTIVVTRFILARFGSDFNGLNSTANQIVNVLLILEGGFTLASNVALFYPLTHGDYKQVNGILSATKKKFKKIAVIFISIGTLISIVYAFFVNSALPVELIATIISMAIIPAAFNLYHAATYRVLLQAQQKEYIINAFSMITISAGHLLNIVLIQNGCIMWMIRFITMTFAIVNSVLLGWYVKRNCRFINLKVQPEESLIRGTNDVMAQKITGVIYESAPIIFLSISPAGGTKLASVYAVYNSVFIMLKSLLHGVIDAPRHGFGQILSERDREEVWPVFNEYEYLSFLAVYVLLVTGGSLILPFVKLYTAGIMDAEYYDSLIAFLMIAISSFEMIHIPSGHLINMAGEFKISRNFQVVSCAVLIAGMILGGYFFGVYGMLSAILLVAGLLAVLEMGYVHCIFFKNKIGQLFKMLGPLFFSGLILICLELRVSRGIESYISFIEWGVIFTIINFFAGIMIGFFLSHKQVVGLIKRLKNIVRK</sequence>
<keyword evidence="1" id="KW-0812">Transmembrane</keyword>
<keyword evidence="1" id="KW-1133">Transmembrane helix</keyword>
<reference evidence="2" key="1">
    <citation type="submission" date="2019-11" db="EMBL/GenBank/DDBJ databases">
        <authorList>
            <person name="Feng L."/>
        </authorList>
    </citation>
    <scope>NUCLEOTIDE SEQUENCE</scope>
    <source>
        <strain evidence="2">CsymbiosumLFYP84</strain>
    </source>
</reference>
<gene>
    <name evidence="2" type="ORF">CSLFYP84_02703</name>
</gene>
<feature type="transmembrane region" description="Helical" evidence="1">
    <location>
        <begin position="406"/>
        <end position="428"/>
    </location>
</feature>